<evidence type="ECO:0000259" key="1">
    <source>
        <dbReference type="SMART" id="SM00860"/>
    </source>
</evidence>
<dbReference type="RefSeq" id="WP_267151401.1">
    <property type="nucleotide sequence ID" value="NZ_JAPMLT010000003.1"/>
</dbReference>
<dbReference type="EMBL" id="JAPMLT010000003">
    <property type="protein sequence ID" value="MCX7570161.1"/>
    <property type="molecule type" value="Genomic_DNA"/>
</dbReference>
<sequence length="137" mass="15583">MKIEESRTPLTEEKLDEVQKRLTLVFPAEYRAFLLKNNGGKPTPNTFSFLDRNGEKADSLLDDLEVEYTDLLSDERILPHLVPIANDPFGNLICLSVAGEDLGKVYFWDHEIEPKTAGYENMSLIADSFTEFLNKLT</sequence>
<keyword evidence="3" id="KW-1185">Reference proteome</keyword>
<accession>A0ABT3X139</accession>
<feature type="domain" description="Knr4/Smi1-like" evidence="1">
    <location>
        <begin position="9"/>
        <end position="135"/>
    </location>
</feature>
<dbReference type="Gene3D" id="3.40.1580.10">
    <property type="entry name" value="SMI1/KNR4-like"/>
    <property type="match status" value="1"/>
</dbReference>
<dbReference type="SMART" id="SM00860">
    <property type="entry name" value="SMI1_KNR4"/>
    <property type="match status" value="1"/>
</dbReference>
<dbReference type="SUPFAM" id="SSF160631">
    <property type="entry name" value="SMI1/KNR4-like"/>
    <property type="match status" value="1"/>
</dbReference>
<reference evidence="2 3" key="1">
    <citation type="submission" date="2022-11" db="EMBL/GenBank/DDBJ databases">
        <title>Study of microbial diversity in lake waters.</title>
        <authorList>
            <person name="Zhang J."/>
        </authorList>
    </citation>
    <scope>NUCLEOTIDE SEQUENCE [LARGE SCALE GENOMIC DNA]</scope>
    <source>
        <strain evidence="2 3">DT12</strain>
    </source>
</reference>
<comment type="caution">
    <text evidence="2">The sequence shown here is derived from an EMBL/GenBank/DDBJ whole genome shotgun (WGS) entry which is preliminary data.</text>
</comment>
<name>A0ABT3X139_9BACL</name>
<gene>
    <name evidence="2" type="ORF">OS242_09315</name>
</gene>
<dbReference type="InterPro" id="IPR037883">
    <property type="entry name" value="Knr4/Smi1-like_sf"/>
</dbReference>
<protein>
    <submittedName>
        <fullName evidence="2">SMI1/KNR4 family protein</fullName>
    </submittedName>
</protein>
<evidence type="ECO:0000313" key="3">
    <source>
        <dbReference type="Proteomes" id="UP001208017"/>
    </source>
</evidence>
<proteinExistence type="predicted"/>
<evidence type="ECO:0000313" key="2">
    <source>
        <dbReference type="EMBL" id="MCX7570161.1"/>
    </source>
</evidence>
<dbReference type="Pfam" id="PF09346">
    <property type="entry name" value="SMI1_KNR4"/>
    <property type="match status" value="1"/>
</dbReference>
<dbReference type="InterPro" id="IPR018958">
    <property type="entry name" value="Knr4/Smi1-like_dom"/>
</dbReference>
<organism evidence="2 3">
    <name type="scientific">Tumebacillus lacus</name>
    <dbReference type="NCBI Taxonomy" id="2995335"/>
    <lineage>
        <taxon>Bacteria</taxon>
        <taxon>Bacillati</taxon>
        <taxon>Bacillota</taxon>
        <taxon>Bacilli</taxon>
        <taxon>Bacillales</taxon>
        <taxon>Alicyclobacillaceae</taxon>
        <taxon>Tumebacillus</taxon>
    </lineage>
</organism>
<dbReference type="Proteomes" id="UP001208017">
    <property type="component" value="Unassembled WGS sequence"/>
</dbReference>